<name>G8RLQ9_MYCRN</name>
<dbReference type="STRING" id="710685.MycrhN_4386"/>
<dbReference type="Pfam" id="PF19457">
    <property type="entry name" value="DUF5994"/>
    <property type="match status" value="1"/>
</dbReference>
<accession>G8RLQ9</accession>
<dbReference type="HOGENOM" id="CLU_100184_1_0_11"/>
<dbReference type="OrthoDB" id="3785441at2"/>
<dbReference type="Proteomes" id="UP000005442">
    <property type="component" value="Chromosome"/>
</dbReference>
<dbReference type="EMBL" id="CP003169">
    <property type="protein sequence ID" value="AEV74882.1"/>
    <property type="molecule type" value="Genomic_DNA"/>
</dbReference>
<dbReference type="InterPro" id="IPR046036">
    <property type="entry name" value="DUF5994"/>
</dbReference>
<dbReference type="RefSeq" id="WP_014212630.1">
    <property type="nucleotide sequence ID" value="NC_016604.1"/>
</dbReference>
<dbReference type="AlphaFoldDB" id="G8RLQ9"/>
<gene>
    <name evidence="1" type="ordered locus">MycrhN_4386</name>
</gene>
<sequence length="183" mass="20100">MLTITENITNGSTRRPAIANLRMQLKPAHRSCGFVQGAWWPRSAQLDRELPSLLAALSLRVGAIDSVLYHENDWSPGPLSIEHEGDQVIVSGRQEWPNVVSLFGPRFGRLDLLVVPPYTEPTHAYDVVKRAASVNDASTPDQLLGITRRADDRLLSPIALQRWEADGGALPLASRSGSQMQDA</sequence>
<protein>
    <submittedName>
        <fullName evidence="1">Uncharacterized protein</fullName>
    </submittedName>
</protein>
<dbReference type="KEGG" id="mrh:MycrhN_4386"/>
<evidence type="ECO:0000313" key="1">
    <source>
        <dbReference type="EMBL" id="AEV74882.1"/>
    </source>
</evidence>
<evidence type="ECO:0000313" key="2">
    <source>
        <dbReference type="Proteomes" id="UP000005442"/>
    </source>
</evidence>
<organism evidence="1 2">
    <name type="scientific">Mycolicibacterium rhodesiae (strain NBB3)</name>
    <name type="common">Mycobacterium rhodesiae</name>
    <dbReference type="NCBI Taxonomy" id="710685"/>
    <lineage>
        <taxon>Bacteria</taxon>
        <taxon>Bacillati</taxon>
        <taxon>Actinomycetota</taxon>
        <taxon>Actinomycetes</taxon>
        <taxon>Mycobacteriales</taxon>
        <taxon>Mycobacteriaceae</taxon>
        <taxon>Mycolicibacterium</taxon>
    </lineage>
</organism>
<dbReference type="PATRIC" id="fig|710685.3.peg.4398"/>
<proteinExistence type="predicted"/>
<keyword evidence="2" id="KW-1185">Reference proteome</keyword>
<reference evidence="1 2" key="1">
    <citation type="submission" date="2011-12" db="EMBL/GenBank/DDBJ databases">
        <title>Complete sequence of Mycobacterium rhodesiae NBB3.</title>
        <authorList>
            <consortium name="US DOE Joint Genome Institute"/>
            <person name="Lucas S."/>
            <person name="Han J."/>
            <person name="Lapidus A."/>
            <person name="Cheng J.-F."/>
            <person name="Goodwin L."/>
            <person name="Pitluck S."/>
            <person name="Peters L."/>
            <person name="Mikhailova N."/>
            <person name="Gu W."/>
            <person name="Detter J.C."/>
            <person name="Han C."/>
            <person name="Tapia R."/>
            <person name="Land M."/>
            <person name="Hauser L."/>
            <person name="Kyrpides N."/>
            <person name="Ivanova N."/>
            <person name="Pagani I."/>
            <person name="Mattes T."/>
            <person name="Holmes A."/>
            <person name="Rutledge P."/>
            <person name="Paulsen I."/>
            <person name="Coleman N."/>
            <person name="Woyke T."/>
        </authorList>
    </citation>
    <scope>NUCLEOTIDE SEQUENCE [LARGE SCALE GENOMIC DNA]</scope>
    <source>
        <strain evidence="1 2">NBB3</strain>
    </source>
</reference>